<accession>A0A9N9FC10</accession>
<dbReference type="AlphaFoldDB" id="A0A9N9FC10"/>
<reference evidence="1" key="1">
    <citation type="submission" date="2021-06" db="EMBL/GenBank/DDBJ databases">
        <authorList>
            <person name="Kallberg Y."/>
            <person name="Tangrot J."/>
            <person name="Rosling A."/>
        </authorList>
    </citation>
    <scope>NUCLEOTIDE SEQUENCE</scope>
    <source>
        <strain evidence="1">IN212</strain>
    </source>
</reference>
<organism evidence="1 2">
    <name type="scientific">Racocetra fulgida</name>
    <dbReference type="NCBI Taxonomy" id="60492"/>
    <lineage>
        <taxon>Eukaryota</taxon>
        <taxon>Fungi</taxon>
        <taxon>Fungi incertae sedis</taxon>
        <taxon>Mucoromycota</taxon>
        <taxon>Glomeromycotina</taxon>
        <taxon>Glomeromycetes</taxon>
        <taxon>Diversisporales</taxon>
        <taxon>Gigasporaceae</taxon>
        <taxon>Racocetra</taxon>
    </lineage>
</organism>
<dbReference type="EMBL" id="CAJVPZ010003040">
    <property type="protein sequence ID" value="CAG8523532.1"/>
    <property type="molecule type" value="Genomic_DNA"/>
</dbReference>
<evidence type="ECO:0000313" key="1">
    <source>
        <dbReference type="EMBL" id="CAG8523532.1"/>
    </source>
</evidence>
<gene>
    <name evidence="1" type="ORF">RFULGI_LOCUS3465</name>
</gene>
<protein>
    <submittedName>
        <fullName evidence="1">10142_t:CDS:1</fullName>
    </submittedName>
</protein>
<name>A0A9N9FC10_9GLOM</name>
<evidence type="ECO:0000313" key="2">
    <source>
        <dbReference type="Proteomes" id="UP000789396"/>
    </source>
</evidence>
<comment type="caution">
    <text evidence="1">The sequence shown here is derived from an EMBL/GenBank/DDBJ whole genome shotgun (WGS) entry which is preliminary data.</text>
</comment>
<feature type="non-terminal residue" evidence="1">
    <location>
        <position position="1"/>
    </location>
</feature>
<keyword evidence="2" id="KW-1185">Reference proteome</keyword>
<dbReference type="Proteomes" id="UP000789396">
    <property type="component" value="Unassembled WGS sequence"/>
</dbReference>
<proteinExistence type="predicted"/>
<sequence length="108" mass="12257">MYNKDQHDQRLRYLIATEQDMAAPAEHPTNTTFFVPYPNCTSNWTANSTAADISMYTDFPENGEGKGSRVCEVRMGVVVDFEAGFDDVEGLLSYNMLGYYRLLQNDPQ</sequence>